<dbReference type="EMBL" id="AP019860">
    <property type="protein sequence ID" value="BBM83124.1"/>
    <property type="molecule type" value="Genomic_DNA"/>
</dbReference>
<dbReference type="RefSeq" id="WP_151967339.1">
    <property type="nucleotide sequence ID" value="NZ_AP019860.1"/>
</dbReference>
<dbReference type="PANTHER" id="PTHR23513:SF6">
    <property type="entry name" value="MAJOR FACILITATOR SUPERFAMILY ASSOCIATED DOMAIN-CONTAINING PROTEIN"/>
    <property type="match status" value="1"/>
</dbReference>
<feature type="transmembrane region" description="Helical" evidence="6">
    <location>
        <begin position="257"/>
        <end position="278"/>
    </location>
</feature>
<accession>A0A5S9IK11</accession>
<dbReference type="Proteomes" id="UP000326354">
    <property type="component" value="Chromosome"/>
</dbReference>
<feature type="transmembrane region" description="Helical" evidence="6">
    <location>
        <begin position="290"/>
        <end position="308"/>
    </location>
</feature>
<evidence type="ECO:0000256" key="1">
    <source>
        <dbReference type="ARBA" id="ARBA00004651"/>
    </source>
</evidence>
<dbReference type="Pfam" id="PF07690">
    <property type="entry name" value="MFS_1"/>
    <property type="match status" value="1"/>
</dbReference>
<protein>
    <submittedName>
        <fullName evidence="8">Permease</fullName>
    </submittedName>
</protein>
<feature type="transmembrane region" description="Helical" evidence="6">
    <location>
        <begin position="381"/>
        <end position="398"/>
    </location>
</feature>
<dbReference type="Gene3D" id="1.20.1250.20">
    <property type="entry name" value="MFS general substrate transporter like domains"/>
    <property type="match status" value="1"/>
</dbReference>
<keyword evidence="3 6" id="KW-0812">Transmembrane</keyword>
<evidence type="ECO:0000313" key="8">
    <source>
        <dbReference type="EMBL" id="BBM83124.1"/>
    </source>
</evidence>
<keyword evidence="2" id="KW-1003">Cell membrane</keyword>
<dbReference type="KEGG" id="uam:UABAM_01475"/>
<sequence length="425" mass="47180">MKELGRDFLLFRIGQALSMLGGRCSHIALAWWVIEETKSPTLLAAILAPSMFVNIILTPLMGPAGDIFPRKYCAVLADIWCFVFSFVLALLALLGIFDPIWIVILSVLSSIGTALLSPVMYSIVTTLVPKEHTQKAMATGSLINSIGFILGAILGGILVAFVGIPVTLLLNALSFLIAAILTSIIRQTSQSFVNKDKEYKKLVAKWFRNVGDGVRAMWKIPLEMYSGVLVMIVNFFLTSFLVVILPSYVERGLGMPAWYFGALQASFGLGIFLTSSWLLEKFNERIPKDIVCIVGTFTFGMCIALVGWTQELKLLPVLLIGVGIGLTAINVNMRTQRILAIPDEYRTRLSACRQFLIQITIPLGVAYAGVSLKYLDFSTSIRIHGLGIMVVSLLYFFVPKYSKFMRSNTKQVENFYVEHYPQAFR</sequence>
<dbReference type="GO" id="GO:0022857">
    <property type="term" value="F:transmembrane transporter activity"/>
    <property type="evidence" value="ECO:0007669"/>
    <property type="project" value="InterPro"/>
</dbReference>
<dbReference type="InterPro" id="IPR011701">
    <property type="entry name" value="MFS"/>
</dbReference>
<organism evidence="8 9">
    <name type="scientific">Uabimicrobium amorphum</name>
    <dbReference type="NCBI Taxonomy" id="2596890"/>
    <lineage>
        <taxon>Bacteria</taxon>
        <taxon>Pseudomonadati</taxon>
        <taxon>Planctomycetota</taxon>
        <taxon>Candidatus Uabimicrobiia</taxon>
        <taxon>Candidatus Uabimicrobiales</taxon>
        <taxon>Candidatus Uabimicrobiaceae</taxon>
        <taxon>Candidatus Uabimicrobium</taxon>
    </lineage>
</organism>
<evidence type="ECO:0000256" key="5">
    <source>
        <dbReference type="ARBA" id="ARBA00023136"/>
    </source>
</evidence>
<feature type="transmembrane region" description="Helical" evidence="6">
    <location>
        <begin position="100"/>
        <end position="121"/>
    </location>
</feature>
<dbReference type="PROSITE" id="PS50850">
    <property type="entry name" value="MFS"/>
    <property type="match status" value="1"/>
</dbReference>
<reference evidence="8 9" key="1">
    <citation type="submission" date="2019-08" db="EMBL/GenBank/DDBJ databases">
        <title>Complete genome sequence of Candidatus Uab amorphum.</title>
        <authorList>
            <person name="Shiratori T."/>
            <person name="Suzuki S."/>
            <person name="Kakizawa Y."/>
            <person name="Ishida K."/>
        </authorList>
    </citation>
    <scope>NUCLEOTIDE SEQUENCE [LARGE SCALE GENOMIC DNA]</scope>
    <source>
        <strain evidence="8 9">SRT547</strain>
    </source>
</reference>
<evidence type="ECO:0000256" key="6">
    <source>
        <dbReference type="SAM" id="Phobius"/>
    </source>
</evidence>
<feature type="transmembrane region" description="Helical" evidence="6">
    <location>
        <begin position="314"/>
        <end position="333"/>
    </location>
</feature>
<dbReference type="AlphaFoldDB" id="A0A5S9IK11"/>
<gene>
    <name evidence="8" type="ORF">UABAM_01475</name>
</gene>
<dbReference type="SUPFAM" id="SSF103473">
    <property type="entry name" value="MFS general substrate transporter"/>
    <property type="match status" value="1"/>
</dbReference>
<keyword evidence="5 6" id="KW-0472">Membrane</keyword>
<dbReference type="CDD" id="cd06173">
    <property type="entry name" value="MFS_MefA_like"/>
    <property type="match status" value="1"/>
</dbReference>
<keyword evidence="4 6" id="KW-1133">Transmembrane helix</keyword>
<feature type="transmembrane region" description="Helical" evidence="6">
    <location>
        <begin position="40"/>
        <end position="60"/>
    </location>
</feature>
<dbReference type="PANTHER" id="PTHR23513">
    <property type="entry name" value="INTEGRAL MEMBRANE EFFLUX PROTEIN-RELATED"/>
    <property type="match status" value="1"/>
</dbReference>
<proteinExistence type="predicted"/>
<feature type="transmembrane region" description="Helical" evidence="6">
    <location>
        <begin position="225"/>
        <end position="245"/>
    </location>
</feature>
<feature type="transmembrane region" description="Helical" evidence="6">
    <location>
        <begin position="168"/>
        <end position="185"/>
    </location>
</feature>
<comment type="subcellular location">
    <subcellularLocation>
        <location evidence="1">Cell membrane</location>
        <topology evidence="1">Multi-pass membrane protein</topology>
    </subcellularLocation>
</comment>
<name>A0A5S9IK11_UABAM</name>
<feature type="domain" description="Major facilitator superfamily (MFS) profile" evidence="7">
    <location>
        <begin position="1"/>
        <end position="402"/>
    </location>
</feature>
<dbReference type="InterPro" id="IPR036259">
    <property type="entry name" value="MFS_trans_sf"/>
</dbReference>
<evidence type="ECO:0000259" key="7">
    <source>
        <dbReference type="PROSITE" id="PS50850"/>
    </source>
</evidence>
<dbReference type="OrthoDB" id="9775268at2"/>
<feature type="transmembrane region" description="Helical" evidence="6">
    <location>
        <begin position="142"/>
        <end position="162"/>
    </location>
</feature>
<keyword evidence="9" id="KW-1185">Reference proteome</keyword>
<dbReference type="InterPro" id="IPR020846">
    <property type="entry name" value="MFS_dom"/>
</dbReference>
<evidence type="ECO:0000256" key="2">
    <source>
        <dbReference type="ARBA" id="ARBA00022475"/>
    </source>
</evidence>
<dbReference type="GO" id="GO:0005886">
    <property type="term" value="C:plasma membrane"/>
    <property type="evidence" value="ECO:0007669"/>
    <property type="project" value="UniProtKB-SubCell"/>
</dbReference>
<feature type="transmembrane region" description="Helical" evidence="6">
    <location>
        <begin position="354"/>
        <end position="375"/>
    </location>
</feature>
<evidence type="ECO:0000256" key="4">
    <source>
        <dbReference type="ARBA" id="ARBA00022989"/>
    </source>
</evidence>
<evidence type="ECO:0000313" key="9">
    <source>
        <dbReference type="Proteomes" id="UP000326354"/>
    </source>
</evidence>
<feature type="transmembrane region" description="Helical" evidence="6">
    <location>
        <begin position="72"/>
        <end position="94"/>
    </location>
</feature>
<evidence type="ECO:0000256" key="3">
    <source>
        <dbReference type="ARBA" id="ARBA00022692"/>
    </source>
</evidence>